<keyword evidence="1" id="KW-0732">Signal</keyword>
<dbReference type="RefSeq" id="WP_114401545.1">
    <property type="nucleotide sequence ID" value="NZ_QPGB01000001.1"/>
</dbReference>
<name>A0A368L705_9BURK</name>
<evidence type="ECO:0008006" key="4">
    <source>
        <dbReference type="Google" id="ProtNLM"/>
    </source>
</evidence>
<accession>A0A368L705</accession>
<comment type="caution">
    <text evidence="2">The sequence shown here is derived from an EMBL/GenBank/DDBJ whole genome shotgun (WGS) entry which is preliminary data.</text>
</comment>
<keyword evidence="3" id="KW-1185">Reference proteome</keyword>
<dbReference type="PROSITE" id="PS51257">
    <property type="entry name" value="PROKAR_LIPOPROTEIN"/>
    <property type="match status" value="1"/>
</dbReference>
<feature type="signal peptide" evidence="1">
    <location>
        <begin position="1"/>
        <end position="19"/>
    </location>
</feature>
<sequence length="128" mass="14324">MRHYFGFMALLALVGCATAPPTTDFVHVIPQRYIPPPATPIPNYTFGWVTTDIAHAESFRVEVGNKQYFTLLARVGPDRIKEELARFAEAEVVARHFCSSENVQTITPELVGPRSGEYMWVGVRCQAP</sequence>
<protein>
    <recommendedName>
        <fullName evidence="4">DUF4156 domain-containing protein</fullName>
    </recommendedName>
</protein>
<evidence type="ECO:0000313" key="3">
    <source>
        <dbReference type="Proteomes" id="UP000252357"/>
    </source>
</evidence>
<evidence type="ECO:0000256" key="1">
    <source>
        <dbReference type="SAM" id="SignalP"/>
    </source>
</evidence>
<proteinExistence type="predicted"/>
<gene>
    <name evidence="2" type="ORF">DU000_01275</name>
</gene>
<dbReference type="AlphaFoldDB" id="A0A368L705"/>
<dbReference type="Proteomes" id="UP000252357">
    <property type="component" value="Unassembled WGS sequence"/>
</dbReference>
<feature type="chain" id="PRO_5017067260" description="DUF4156 domain-containing protein" evidence="1">
    <location>
        <begin position="20"/>
        <end position="128"/>
    </location>
</feature>
<reference evidence="2 3" key="1">
    <citation type="journal article" date="2018" name="Int. J. Syst. Evol. Microbiol.">
        <title>Parvibium lacunae gen. nov., sp. nov., a new member of the family Alcaligenaceae isolated from a freshwater pond.</title>
        <authorList>
            <person name="Chen W.M."/>
            <person name="Xie P.B."/>
            <person name="Hsu M.Y."/>
            <person name="Sheu S.Y."/>
        </authorList>
    </citation>
    <scope>NUCLEOTIDE SEQUENCE [LARGE SCALE GENOMIC DNA]</scope>
    <source>
        <strain evidence="2 3">KMB9</strain>
    </source>
</reference>
<evidence type="ECO:0000313" key="2">
    <source>
        <dbReference type="EMBL" id="RCS59394.1"/>
    </source>
</evidence>
<dbReference type="EMBL" id="QPGB01000001">
    <property type="protein sequence ID" value="RCS59394.1"/>
    <property type="molecule type" value="Genomic_DNA"/>
</dbReference>
<organism evidence="2 3">
    <name type="scientific">Parvibium lacunae</name>
    <dbReference type="NCBI Taxonomy" id="1888893"/>
    <lineage>
        <taxon>Bacteria</taxon>
        <taxon>Pseudomonadati</taxon>
        <taxon>Pseudomonadota</taxon>
        <taxon>Betaproteobacteria</taxon>
        <taxon>Burkholderiales</taxon>
        <taxon>Alcaligenaceae</taxon>
        <taxon>Parvibium</taxon>
    </lineage>
</organism>